<dbReference type="Proteomes" id="UP000006729">
    <property type="component" value="Chromosome 2"/>
</dbReference>
<organism evidence="1 2">
    <name type="scientific">Populus trichocarpa</name>
    <name type="common">Western balsam poplar</name>
    <name type="synonym">Populus balsamifera subsp. trichocarpa</name>
    <dbReference type="NCBI Taxonomy" id="3694"/>
    <lineage>
        <taxon>Eukaryota</taxon>
        <taxon>Viridiplantae</taxon>
        <taxon>Streptophyta</taxon>
        <taxon>Embryophyta</taxon>
        <taxon>Tracheophyta</taxon>
        <taxon>Spermatophyta</taxon>
        <taxon>Magnoliopsida</taxon>
        <taxon>eudicotyledons</taxon>
        <taxon>Gunneridae</taxon>
        <taxon>Pentapetalae</taxon>
        <taxon>rosids</taxon>
        <taxon>fabids</taxon>
        <taxon>Malpighiales</taxon>
        <taxon>Salicaceae</taxon>
        <taxon>Saliceae</taxon>
        <taxon>Populus</taxon>
    </lineage>
</organism>
<evidence type="ECO:0000313" key="1">
    <source>
        <dbReference type="EMBL" id="KAI9400461.1"/>
    </source>
</evidence>
<accession>A0ACC0TH03</accession>
<evidence type="ECO:0000313" key="2">
    <source>
        <dbReference type="Proteomes" id="UP000006729"/>
    </source>
</evidence>
<dbReference type="EMBL" id="CM009291">
    <property type="protein sequence ID" value="KAI9400461.1"/>
    <property type="molecule type" value="Genomic_DNA"/>
</dbReference>
<name>A0ACC0TH03_POPTR</name>
<reference evidence="1 2" key="1">
    <citation type="journal article" date="2006" name="Science">
        <title>The genome of black cottonwood, Populus trichocarpa (Torr. &amp; Gray).</title>
        <authorList>
            <person name="Tuskan G.A."/>
            <person name="Difazio S."/>
            <person name="Jansson S."/>
            <person name="Bohlmann J."/>
            <person name="Grigoriev I."/>
            <person name="Hellsten U."/>
            <person name="Putnam N."/>
            <person name="Ralph S."/>
            <person name="Rombauts S."/>
            <person name="Salamov A."/>
            <person name="Schein J."/>
            <person name="Sterck L."/>
            <person name="Aerts A."/>
            <person name="Bhalerao R.R."/>
            <person name="Bhalerao R.P."/>
            <person name="Blaudez D."/>
            <person name="Boerjan W."/>
            <person name="Brun A."/>
            <person name="Brunner A."/>
            <person name="Busov V."/>
            <person name="Campbell M."/>
            <person name="Carlson J."/>
            <person name="Chalot M."/>
            <person name="Chapman J."/>
            <person name="Chen G.L."/>
            <person name="Cooper D."/>
            <person name="Coutinho P.M."/>
            <person name="Couturier J."/>
            <person name="Covert S."/>
            <person name="Cronk Q."/>
            <person name="Cunningham R."/>
            <person name="Davis J."/>
            <person name="Degroeve S."/>
            <person name="Dejardin A."/>
            <person name="Depamphilis C."/>
            <person name="Detter J."/>
            <person name="Dirks B."/>
            <person name="Dubchak I."/>
            <person name="Duplessis S."/>
            <person name="Ehlting J."/>
            <person name="Ellis B."/>
            <person name="Gendler K."/>
            <person name="Goodstein D."/>
            <person name="Gribskov M."/>
            <person name="Grimwood J."/>
            <person name="Groover A."/>
            <person name="Gunter L."/>
            <person name="Hamberger B."/>
            <person name="Heinze B."/>
            <person name="Helariutta Y."/>
            <person name="Henrissat B."/>
            <person name="Holligan D."/>
            <person name="Holt R."/>
            <person name="Huang W."/>
            <person name="Islam-Faridi N."/>
            <person name="Jones S."/>
            <person name="Jones-Rhoades M."/>
            <person name="Jorgensen R."/>
            <person name="Joshi C."/>
            <person name="Kangasjarvi J."/>
            <person name="Karlsson J."/>
            <person name="Kelleher C."/>
            <person name="Kirkpatrick R."/>
            <person name="Kirst M."/>
            <person name="Kohler A."/>
            <person name="Kalluri U."/>
            <person name="Larimer F."/>
            <person name="Leebens-Mack J."/>
            <person name="Leple J.C."/>
            <person name="Locascio P."/>
            <person name="Lou Y."/>
            <person name="Lucas S."/>
            <person name="Martin F."/>
            <person name="Montanini B."/>
            <person name="Napoli C."/>
            <person name="Nelson D.R."/>
            <person name="Nelson C."/>
            <person name="Nieminen K."/>
            <person name="Nilsson O."/>
            <person name="Pereda V."/>
            <person name="Peter G."/>
            <person name="Philippe R."/>
            <person name="Pilate G."/>
            <person name="Poliakov A."/>
            <person name="Razumovskaya J."/>
            <person name="Richardson P."/>
            <person name="Rinaldi C."/>
            <person name="Ritland K."/>
            <person name="Rouze P."/>
            <person name="Ryaboy D."/>
            <person name="Schmutz J."/>
            <person name="Schrader J."/>
            <person name="Segerman B."/>
            <person name="Shin H."/>
            <person name="Siddiqui A."/>
            <person name="Sterky F."/>
            <person name="Terry A."/>
            <person name="Tsai C.J."/>
            <person name="Uberbacher E."/>
            <person name="Unneberg P."/>
            <person name="Vahala J."/>
            <person name="Wall K."/>
            <person name="Wessler S."/>
            <person name="Yang G."/>
            <person name="Yin T."/>
            <person name="Douglas C."/>
            <person name="Marra M."/>
            <person name="Sandberg G."/>
            <person name="Van de Peer Y."/>
            <person name="Rokhsar D."/>
        </authorList>
    </citation>
    <scope>NUCLEOTIDE SEQUENCE [LARGE SCALE GENOMIC DNA]</scope>
    <source>
        <strain evidence="2">cv. Nisqually</strain>
    </source>
</reference>
<sequence>MCCIIEPAIFFVHSLWYTLGASQLVKNVSFNIPTTPTNQTLISQAQKKNLKVTMELQGHSNLRQTMKNVLYRALLAVLLLYPSIATDPLGNLFNEEGELTLFNTQVTRALHQQKLMTYRLNLFP</sequence>
<keyword evidence="2" id="KW-1185">Reference proteome</keyword>
<comment type="caution">
    <text evidence="1">The sequence shown here is derived from an EMBL/GenBank/DDBJ whole genome shotgun (WGS) entry which is preliminary data.</text>
</comment>
<gene>
    <name evidence="1" type="ORF">POPTR_002G249550v4</name>
</gene>
<proteinExistence type="predicted"/>
<protein>
    <submittedName>
        <fullName evidence="1">Uncharacterized protein</fullName>
    </submittedName>
</protein>